<sequence length="893" mass="97635">MGINIRAVLLSVLIARSLTAIINGSTCPGKPNDVIFLVDTSRSIWRPHFEAQLRFVLDIIKKFQVGPGENETRIAIATYAQRPWPQFNLRDFYRMQDIDLSVMAIQHMGGYRTNSGAALEFGVQRMLQPTFGARQNSTKAVVLLTDGQSQDNVKAIDVASKAKEQGIIIIVIAVGRGVVLKTLDSIVSSPVRDHLFVREDFMSLNGVSIEVAKRICKSTLTTTAPTMTMSSSTTPVPLRGLQKPKVEKLSESRVVIPTKDGKDVALGSHTDGTIGASNTVSLSGSGEKAATTRDDQMIRAGQGSVRVVSLPTGGGQGLIVERTTQGSRDDGVIKIGELDKAGSEDGTGDPILSVGTPFVDLATRFPPRHQSSRQEQANGGVTGDQEVSVETPVIDISSRIPLGVQTNGEEQSPYVGRGPDIAIPDVILSGPLQGTKDEQGGQVPVKPGTDSVTENVRTISMGPSEEGAYQPSKYGNTETKHPSGTVEVDWPLPGLRNQSKEASDIDPSLIVSNCGGKPADIYFVLDASNSIWPEDFKKQLSFVRDLIHIFDISEDKTRVGVITFSDYVKPEITLESKQDKAALVERVSNITFLMGRTDTAMALRFVREQGFSPDVARREVAHIMLVFTDGLSKNPRLTAHEAALARKAGIYLFAIGIGESVEREELRDIASDPDDDFVFQVSDFGALNTIKNILAIKTCAIQADATMEDVKGCSVKKPTDIMFVYDSSELGTKKTKLITEFVDHVTKALDMNTGYLRAGRLTENCLSRADVRLTNDQRTLSHERVQFPEFRELMRKLVSSGFQRRNGARTDSKKIAVIFLDDDLSNMREAADEIKRLRDADTFVITIGDVDPVVSQRFNSVPMDDYIVHIPSYKYLNTARTTAIHKLCKILTT</sequence>
<name>A0ABD3VYP9_SINWO</name>
<feature type="region of interest" description="Disordered" evidence="1">
    <location>
        <begin position="462"/>
        <end position="492"/>
    </location>
</feature>
<feature type="domain" description="VWFA" evidence="3">
    <location>
        <begin position="720"/>
        <end position="887"/>
    </location>
</feature>
<dbReference type="Pfam" id="PF00092">
    <property type="entry name" value="VWA"/>
    <property type="match status" value="2"/>
</dbReference>
<feature type="domain" description="VWFA" evidence="3">
    <location>
        <begin position="33"/>
        <end position="215"/>
    </location>
</feature>
<protein>
    <recommendedName>
        <fullName evidence="3">VWFA domain-containing protein</fullName>
    </recommendedName>
</protein>
<comment type="caution">
    <text evidence="4">The sequence shown here is derived from an EMBL/GenBank/DDBJ whole genome shotgun (WGS) entry which is preliminary data.</text>
</comment>
<dbReference type="PRINTS" id="PR00453">
    <property type="entry name" value="VWFADOMAIN"/>
</dbReference>
<dbReference type="PROSITE" id="PS50234">
    <property type="entry name" value="VWFA"/>
    <property type="match status" value="3"/>
</dbReference>
<feature type="chain" id="PRO_5044749329" description="VWFA domain-containing protein" evidence="2">
    <location>
        <begin position="21"/>
        <end position="893"/>
    </location>
</feature>
<dbReference type="CDD" id="cd01450">
    <property type="entry name" value="vWFA_subfamily_ECM"/>
    <property type="match status" value="2"/>
</dbReference>
<dbReference type="EMBL" id="JBJQND010000009">
    <property type="protein sequence ID" value="KAL3865480.1"/>
    <property type="molecule type" value="Genomic_DNA"/>
</dbReference>
<dbReference type="InterPro" id="IPR036465">
    <property type="entry name" value="vWFA_dom_sf"/>
</dbReference>
<feature type="signal peptide" evidence="2">
    <location>
        <begin position="1"/>
        <end position="20"/>
    </location>
</feature>
<dbReference type="PANTHER" id="PTHR24020:SF84">
    <property type="entry name" value="VWFA DOMAIN-CONTAINING PROTEIN"/>
    <property type="match status" value="1"/>
</dbReference>
<proteinExistence type="predicted"/>
<dbReference type="SMART" id="SM00327">
    <property type="entry name" value="VWA"/>
    <property type="match status" value="2"/>
</dbReference>
<accession>A0ABD3VYP9</accession>
<dbReference type="PANTHER" id="PTHR24020">
    <property type="entry name" value="COLLAGEN ALPHA"/>
    <property type="match status" value="1"/>
</dbReference>
<keyword evidence="2" id="KW-0732">Signal</keyword>
<dbReference type="SUPFAM" id="SSF53300">
    <property type="entry name" value="vWA-like"/>
    <property type="match status" value="3"/>
</dbReference>
<dbReference type="InterPro" id="IPR002035">
    <property type="entry name" value="VWF_A"/>
</dbReference>
<gene>
    <name evidence="4" type="ORF">ACJMK2_042867</name>
</gene>
<dbReference type="Gene3D" id="3.40.50.410">
    <property type="entry name" value="von Willebrand factor, type A domain"/>
    <property type="match status" value="3"/>
</dbReference>
<evidence type="ECO:0000313" key="5">
    <source>
        <dbReference type="Proteomes" id="UP001634394"/>
    </source>
</evidence>
<organism evidence="4 5">
    <name type="scientific">Sinanodonta woodiana</name>
    <name type="common">Chinese pond mussel</name>
    <name type="synonym">Anodonta woodiana</name>
    <dbReference type="NCBI Taxonomy" id="1069815"/>
    <lineage>
        <taxon>Eukaryota</taxon>
        <taxon>Metazoa</taxon>
        <taxon>Spiralia</taxon>
        <taxon>Lophotrochozoa</taxon>
        <taxon>Mollusca</taxon>
        <taxon>Bivalvia</taxon>
        <taxon>Autobranchia</taxon>
        <taxon>Heteroconchia</taxon>
        <taxon>Palaeoheterodonta</taxon>
        <taxon>Unionida</taxon>
        <taxon>Unionoidea</taxon>
        <taxon>Unionidae</taxon>
        <taxon>Unioninae</taxon>
        <taxon>Sinanodonta</taxon>
    </lineage>
</organism>
<evidence type="ECO:0000256" key="2">
    <source>
        <dbReference type="SAM" id="SignalP"/>
    </source>
</evidence>
<evidence type="ECO:0000256" key="1">
    <source>
        <dbReference type="SAM" id="MobiDB-lite"/>
    </source>
</evidence>
<reference evidence="4 5" key="1">
    <citation type="submission" date="2024-11" db="EMBL/GenBank/DDBJ databases">
        <title>Chromosome-level genome assembly of the freshwater bivalve Anodonta woodiana.</title>
        <authorList>
            <person name="Chen X."/>
        </authorList>
    </citation>
    <scope>NUCLEOTIDE SEQUENCE [LARGE SCALE GENOMIC DNA]</scope>
    <source>
        <strain evidence="4">MN2024</strain>
        <tissue evidence="4">Gills</tissue>
    </source>
</reference>
<dbReference type="InterPro" id="IPR050525">
    <property type="entry name" value="ECM_Assembly_Org"/>
</dbReference>
<evidence type="ECO:0000313" key="4">
    <source>
        <dbReference type="EMBL" id="KAL3865480.1"/>
    </source>
</evidence>
<dbReference type="Proteomes" id="UP001634394">
    <property type="component" value="Unassembled WGS sequence"/>
</dbReference>
<feature type="domain" description="VWFA" evidence="3">
    <location>
        <begin position="520"/>
        <end position="694"/>
    </location>
</feature>
<evidence type="ECO:0000259" key="3">
    <source>
        <dbReference type="PROSITE" id="PS50234"/>
    </source>
</evidence>
<keyword evidence="5" id="KW-1185">Reference proteome</keyword>
<dbReference type="AlphaFoldDB" id="A0ABD3VYP9"/>